<organism evidence="2 3">
    <name type="scientific">Choanephora cucurbitarum</name>
    <dbReference type="NCBI Taxonomy" id="101091"/>
    <lineage>
        <taxon>Eukaryota</taxon>
        <taxon>Fungi</taxon>
        <taxon>Fungi incertae sedis</taxon>
        <taxon>Mucoromycota</taxon>
        <taxon>Mucoromycotina</taxon>
        <taxon>Mucoromycetes</taxon>
        <taxon>Mucorales</taxon>
        <taxon>Mucorineae</taxon>
        <taxon>Choanephoraceae</taxon>
        <taxon>Choanephoroideae</taxon>
        <taxon>Choanephora</taxon>
    </lineage>
</organism>
<evidence type="ECO:0000313" key="3">
    <source>
        <dbReference type="Proteomes" id="UP000093000"/>
    </source>
</evidence>
<dbReference type="STRING" id="101091.A0A1C7N1I1"/>
<feature type="compositionally biased region" description="Basic and acidic residues" evidence="1">
    <location>
        <begin position="62"/>
        <end position="78"/>
    </location>
</feature>
<protein>
    <recommendedName>
        <fullName evidence="4">Myb-like domain-containing protein</fullName>
    </recommendedName>
</protein>
<dbReference type="AlphaFoldDB" id="A0A1C7N1I1"/>
<feature type="region of interest" description="Disordered" evidence="1">
    <location>
        <begin position="109"/>
        <end position="166"/>
    </location>
</feature>
<reference evidence="2 3" key="1">
    <citation type="submission" date="2016-03" db="EMBL/GenBank/DDBJ databases">
        <title>Choanephora cucurbitarum.</title>
        <authorList>
            <person name="Min B."/>
            <person name="Park H."/>
            <person name="Park J.-H."/>
            <person name="Shin H.-D."/>
            <person name="Choi I.-G."/>
        </authorList>
    </citation>
    <scope>NUCLEOTIDE SEQUENCE [LARGE SCALE GENOMIC DNA]</scope>
    <source>
        <strain evidence="2 3">KUS-F28377</strain>
    </source>
</reference>
<feature type="compositionally biased region" description="Polar residues" evidence="1">
    <location>
        <begin position="139"/>
        <end position="155"/>
    </location>
</feature>
<accession>A0A1C7N1I1</accession>
<comment type="caution">
    <text evidence="2">The sequence shown here is derived from an EMBL/GenBank/DDBJ whole genome shotgun (WGS) entry which is preliminary data.</text>
</comment>
<proteinExistence type="predicted"/>
<gene>
    <name evidence="2" type="ORF">A0J61_08952</name>
</gene>
<evidence type="ECO:0000256" key="1">
    <source>
        <dbReference type="SAM" id="MobiDB-lite"/>
    </source>
</evidence>
<dbReference type="EMBL" id="LUGH01000742">
    <property type="protein sequence ID" value="OBZ82995.1"/>
    <property type="molecule type" value="Genomic_DNA"/>
</dbReference>
<dbReference type="InParanoid" id="A0A1C7N1I1"/>
<feature type="region of interest" description="Disordered" evidence="1">
    <location>
        <begin position="62"/>
        <end position="93"/>
    </location>
</feature>
<dbReference type="Proteomes" id="UP000093000">
    <property type="component" value="Unassembled WGS sequence"/>
</dbReference>
<keyword evidence="3" id="KW-1185">Reference proteome</keyword>
<evidence type="ECO:0008006" key="4">
    <source>
        <dbReference type="Google" id="ProtNLM"/>
    </source>
</evidence>
<name>A0A1C7N1I1_9FUNG</name>
<dbReference type="OrthoDB" id="2230048at2759"/>
<sequence length="227" mass="25879">MSLKNISDEDCWFVIGAHQAGASERQCAELSGLSRGAIHNILLNFRKLGSPHANQLSLDNLIDPHKQKQQSHTKDKSFPRKRGRPPKPKEAPFFTEAIVQETLAQARGSQIMNQRVHKKPRIYPAERLDTPPASDEDSQSLSSPERNILPTTPRSTTDESEDELKQAEDWTVEDDKALLMHVLNLPSKHVKWKEAELLFNNRHLSIICADRWEFIKQHLLKDVQQAS</sequence>
<evidence type="ECO:0000313" key="2">
    <source>
        <dbReference type="EMBL" id="OBZ82995.1"/>
    </source>
</evidence>